<evidence type="ECO:0000256" key="3">
    <source>
        <dbReference type="ARBA" id="ARBA00022807"/>
    </source>
</evidence>
<evidence type="ECO:0000313" key="6">
    <source>
        <dbReference type="Proteomes" id="UP000000238"/>
    </source>
</evidence>
<evidence type="ECO:0000256" key="2">
    <source>
        <dbReference type="ARBA" id="ARBA00022801"/>
    </source>
</evidence>
<accession>Q2SQB7</accession>
<dbReference type="KEGG" id="hch:HCH_00242"/>
<name>Q2SQB7_HAHCH</name>
<gene>
    <name evidence="5" type="ordered locus">HCH_00242</name>
</gene>
<evidence type="ECO:0000259" key="4">
    <source>
        <dbReference type="Pfam" id="PF03543"/>
    </source>
</evidence>
<sequence>MIIRRIAEFDQTVAMSGLAGRSQAASEGACHNFTINWLSLMFQDNGDITRARQRMAKLGVRSGAGNPVLQKAFGDRWDEGGNAYKQADKLMIQIRGLKEVALLKDYSHFSQRWLESTLMSPQYAGYIYSFWFPMKVVGADGAHTIGFFRSISGRQGQVVPNDATIVVFDPNYGEFHVPEAEFHKWFRKFRTYYGGTVASHMVKCVAPS</sequence>
<keyword evidence="6" id="KW-1185">Reference proteome</keyword>
<evidence type="ECO:0000256" key="1">
    <source>
        <dbReference type="ARBA" id="ARBA00022670"/>
    </source>
</evidence>
<keyword evidence="1" id="KW-0645">Protease</keyword>
<protein>
    <recommendedName>
        <fullName evidence="4">Peptidase C58 YopT-type domain-containing protein</fullName>
    </recommendedName>
</protein>
<dbReference type="OrthoDB" id="7300477at2"/>
<dbReference type="GO" id="GO:0006508">
    <property type="term" value="P:proteolysis"/>
    <property type="evidence" value="ECO:0007669"/>
    <property type="project" value="UniProtKB-KW"/>
</dbReference>
<dbReference type="InterPro" id="IPR038765">
    <property type="entry name" value="Papain-like_cys_pep_sf"/>
</dbReference>
<keyword evidence="3" id="KW-0788">Thiol protease</keyword>
<dbReference type="GO" id="GO:0004197">
    <property type="term" value="F:cysteine-type endopeptidase activity"/>
    <property type="evidence" value="ECO:0007669"/>
    <property type="project" value="InterPro"/>
</dbReference>
<dbReference type="InterPro" id="IPR006473">
    <property type="entry name" value="Peptidase_C58_Yopt"/>
</dbReference>
<dbReference type="RefSeq" id="WP_011394234.1">
    <property type="nucleotide sequence ID" value="NC_007645.1"/>
</dbReference>
<organism evidence="5 6">
    <name type="scientific">Hahella chejuensis (strain KCTC 2396)</name>
    <dbReference type="NCBI Taxonomy" id="349521"/>
    <lineage>
        <taxon>Bacteria</taxon>
        <taxon>Pseudomonadati</taxon>
        <taxon>Pseudomonadota</taxon>
        <taxon>Gammaproteobacteria</taxon>
        <taxon>Oceanospirillales</taxon>
        <taxon>Hahellaceae</taxon>
        <taxon>Hahella</taxon>
    </lineage>
</organism>
<dbReference type="Proteomes" id="UP000000238">
    <property type="component" value="Chromosome"/>
</dbReference>
<evidence type="ECO:0000313" key="5">
    <source>
        <dbReference type="EMBL" id="ABC27157.1"/>
    </source>
</evidence>
<feature type="domain" description="Peptidase C58 YopT-type" evidence="4">
    <location>
        <begin position="24"/>
        <end position="189"/>
    </location>
</feature>
<dbReference type="SUPFAM" id="SSF54001">
    <property type="entry name" value="Cysteine proteinases"/>
    <property type="match status" value="1"/>
</dbReference>
<dbReference type="Gene3D" id="3.90.70.20">
    <property type="match status" value="1"/>
</dbReference>
<dbReference type="EMBL" id="CP000155">
    <property type="protein sequence ID" value="ABC27157.1"/>
    <property type="molecule type" value="Genomic_DNA"/>
</dbReference>
<dbReference type="Pfam" id="PF03543">
    <property type="entry name" value="Peptidase_C58"/>
    <property type="match status" value="1"/>
</dbReference>
<reference evidence="5 6" key="1">
    <citation type="journal article" date="2005" name="Nucleic Acids Res.">
        <title>Genomic blueprint of Hahella chejuensis, a marine microbe producing an algicidal agent.</title>
        <authorList>
            <person name="Jeong H."/>
            <person name="Yim J.H."/>
            <person name="Lee C."/>
            <person name="Choi S.-H."/>
            <person name="Park Y.K."/>
            <person name="Yoon S.H."/>
            <person name="Hur C.-G."/>
            <person name="Kang H.-Y."/>
            <person name="Kim D."/>
            <person name="Lee H.H."/>
            <person name="Park K.H."/>
            <person name="Park S.-H."/>
            <person name="Park H.-S."/>
            <person name="Lee H.K."/>
            <person name="Oh T.K."/>
            <person name="Kim J.F."/>
        </authorList>
    </citation>
    <scope>NUCLEOTIDE SEQUENCE [LARGE SCALE GENOMIC DNA]</scope>
    <source>
        <strain evidence="5 6">KCTC 2396</strain>
    </source>
</reference>
<dbReference type="eggNOG" id="ENOG5033UKW">
    <property type="taxonomic scope" value="Bacteria"/>
</dbReference>
<proteinExistence type="predicted"/>
<dbReference type="AlphaFoldDB" id="Q2SQB7"/>
<keyword evidence="2" id="KW-0378">Hydrolase</keyword>
<dbReference type="HOGENOM" id="CLU_1319435_0_0_6"/>